<dbReference type="Proteomes" id="UP000814243">
    <property type="component" value="Unassembled WGS sequence"/>
</dbReference>
<accession>A0A922ML49</accession>
<proteinExistence type="predicted"/>
<evidence type="ECO:0000313" key="2">
    <source>
        <dbReference type="Proteomes" id="UP000814243"/>
    </source>
</evidence>
<reference evidence="1" key="1">
    <citation type="journal article" date="2021" name="G3 (Bethesda)">
        <title>Genome and transcriptome analysis of the beet armyworm Spodoptera exigua reveals targets for pest control. .</title>
        <authorList>
            <person name="Simon S."/>
            <person name="Breeschoten T."/>
            <person name="Jansen H.J."/>
            <person name="Dirks R.P."/>
            <person name="Schranz M.E."/>
            <person name="Ros V.I.D."/>
        </authorList>
    </citation>
    <scope>NUCLEOTIDE SEQUENCE</scope>
    <source>
        <strain evidence="1">TB_SE_WUR_2020</strain>
    </source>
</reference>
<comment type="caution">
    <text evidence="1">The sequence shown here is derived from an EMBL/GenBank/DDBJ whole genome shotgun (WGS) entry which is preliminary data.</text>
</comment>
<protein>
    <submittedName>
        <fullName evidence="1">Uncharacterized protein</fullName>
    </submittedName>
</protein>
<gene>
    <name evidence="1" type="ORF">HF086_015747</name>
</gene>
<sequence>MSSRSAKLVKAALRNAGSVDEQFSVPSTSDIQNSLQESSEEVWSDFDFDDSVLDKDTQEIQHKTVLETPEHSDGEIILMTKSSYLF</sequence>
<dbReference type="AlphaFoldDB" id="A0A922ML49"/>
<dbReference type="EMBL" id="JACEFF010000397">
    <property type="protein sequence ID" value="KAH9638428.1"/>
    <property type="molecule type" value="Genomic_DNA"/>
</dbReference>
<name>A0A922ML49_SPOEX</name>
<organism evidence="1 2">
    <name type="scientific">Spodoptera exigua</name>
    <name type="common">Beet armyworm</name>
    <name type="synonym">Noctua fulgens</name>
    <dbReference type="NCBI Taxonomy" id="7107"/>
    <lineage>
        <taxon>Eukaryota</taxon>
        <taxon>Metazoa</taxon>
        <taxon>Ecdysozoa</taxon>
        <taxon>Arthropoda</taxon>
        <taxon>Hexapoda</taxon>
        <taxon>Insecta</taxon>
        <taxon>Pterygota</taxon>
        <taxon>Neoptera</taxon>
        <taxon>Endopterygota</taxon>
        <taxon>Lepidoptera</taxon>
        <taxon>Glossata</taxon>
        <taxon>Ditrysia</taxon>
        <taxon>Noctuoidea</taxon>
        <taxon>Noctuidae</taxon>
        <taxon>Amphipyrinae</taxon>
        <taxon>Spodoptera</taxon>
    </lineage>
</organism>
<evidence type="ECO:0000313" key="1">
    <source>
        <dbReference type="EMBL" id="KAH9638428.1"/>
    </source>
</evidence>